<dbReference type="EMBL" id="BMNK01000007">
    <property type="protein sequence ID" value="GGP08963.1"/>
    <property type="molecule type" value="Genomic_DNA"/>
</dbReference>
<dbReference type="PANTHER" id="PTHR33495">
    <property type="entry name" value="ANTI-SIGMA FACTOR ANTAGONIST TM_1081-RELATED-RELATED"/>
    <property type="match status" value="1"/>
</dbReference>
<sequence>MDVVSVGTLTDGTLPVVLRGEVEFTNAARIRETISAAIAGERPAAVRVDMSEVAFLDSSGVGVLVDAMKAAWEVGASFAVVEPTPRVYDQLRIAGLLDVFGLS</sequence>
<dbReference type="Proteomes" id="UP000660745">
    <property type="component" value="Unassembled WGS sequence"/>
</dbReference>
<dbReference type="Gene3D" id="3.30.750.24">
    <property type="entry name" value="STAS domain"/>
    <property type="match status" value="1"/>
</dbReference>
<evidence type="ECO:0000259" key="3">
    <source>
        <dbReference type="PROSITE" id="PS50801"/>
    </source>
</evidence>
<protein>
    <recommendedName>
        <fullName evidence="2">Anti-sigma factor antagonist</fullName>
    </recommendedName>
</protein>
<dbReference type="AlphaFoldDB" id="A0A918A929"/>
<proteinExistence type="inferred from homology"/>
<reference evidence="4" key="1">
    <citation type="journal article" date="2014" name="Int. J. Syst. Evol. Microbiol.">
        <title>Complete genome sequence of Corynebacterium casei LMG S-19264T (=DSM 44701T), isolated from a smear-ripened cheese.</title>
        <authorList>
            <consortium name="US DOE Joint Genome Institute (JGI-PGF)"/>
            <person name="Walter F."/>
            <person name="Albersmeier A."/>
            <person name="Kalinowski J."/>
            <person name="Ruckert C."/>
        </authorList>
    </citation>
    <scope>NUCLEOTIDE SEQUENCE</scope>
    <source>
        <strain evidence="4">CGMCC 4.7430</strain>
    </source>
</reference>
<feature type="domain" description="STAS" evidence="3">
    <location>
        <begin position="11"/>
        <end position="103"/>
    </location>
</feature>
<dbReference type="PROSITE" id="PS50801">
    <property type="entry name" value="STAS"/>
    <property type="match status" value="1"/>
</dbReference>
<keyword evidence="5" id="KW-1185">Reference proteome</keyword>
<name>A0A918A929_9ACTN</name>
<dbReference type="InterPro" id="IPR036513">
    <property type="entry name" value="STAS_dom_sf"/>
</dbReference>
<dbReference type="CDD" id="cd07043">
    <property type="entry name" value="STAS_anti-anti-sigma_factors"/>
    <property type="match status" value="1"/>
</dbReference>
<dbReference type="InterPro" id="IPR002645">
    <property type="entry name" value="STAS_dom"/>
</dbReference>
<accession>A0A918A929</accession>
<gene>
    <name evidence="4" type="ORF">GCM10012278_42720</name>
</gene>
<evidence type="ECO:0000313" key="5">
    <source>
        <dbReference type="Proteomes" id="UP000660745"/>
    </source>
</evidence>
<dbReference type="NCBIfam" id="TIGR00377">
    <property type="entry name" value="ant_ant_sig"/>
    <property type="match status" value="1"/>
</dbReference>
<evidence type="ECO:0000313" key="4">
    <source>
        <dbReference type="EMBL" id="GGP08963.1"/>
    </source>
</evidence>
<evidence type="ECO:0000256" key="1">
    <source>
        <dbReference type="ARBA" id="ARBA00009013"/>
    </source>
</evidence>
<evidence type="ECO:0000256" key="2">
    <source>
        <dbReference type="RuleBase" id="RU003749"/>
    </source>
</evidence>
<organism evidence="4 5">
    <name type="scientific">Nonomuraea glycinis</name>
    <dbReference type="NCBI Taxonomy" id="2047744"/>
    <lineage>
        <taxon>Bacteria</taxon>
        <taxon>Bacillati</taxon>
        <taxon>Actinomycetota</taxon>
        <taxon>Actinomycetes</taxon>
        <taxon>Streptosporangiales</taxon>
        <taxon>Streptosporangiaceae</taxon>
        <taxon>Nonomuraea</taxon>
    </lineage>
</organism>
<comment type="caution">
    <text evidence="4">The sequence shown here is derived from an EMBL/GenBank/DDBJ whole genome shotgun (WGS) entry which is preliminary data.</text>
</comment>
<dbReference type="PANTHER" id="PTHR33495:SF2">
    <property type="entry name" value="ANTI-SIGMA FACTOR ANTAGONIST TM_1081-RELATED"/>
    <property type="match status" value="1"/>
</dbReference>
<dbReference type="Pfam" id="PF01740">
    <property type="entry name" value="STAS"/>
    <property type="match status" value="1"/>
</dbReference>
<dbReference type="InterPro" id="IPR003658">
    <property type="entry name" value="Anti-sigma_ant"/>
</dbReference>
<dbReference type="SUPFAM" id="SSF52091">
    <property type="entry name" value="SpoIIaa-like"/>
    <property type="match status" value="1"/>
</dbReference>
<reference evidence="4" key="2">
    <citation type="submission" date="2020-09" db="EMBL/GenBank/DDBJ databases">
        <authorList>
            <person name="Sun Q."/>
            <person name="Zhou Y."/>
        </authorList>
    </citation>
    <scope>NUCLEOTIDE SEQUENCE</scope>
    <source>
        <strain evidence="4">CGMCC 4.7430</strain>
    </source>
</reference>
<dbReference type="RefSeq" id="WP_189140439.1">
    <property type="nucleotide sequence ID" value="NZ_BMNK01000007.1"/>
</dbReference>
<comment type="similarity">
    <text evidence="1 2">Belongs to the anti-sigma-factor antagonist family.</text>
</comment>
<dbReference type="GO" id="GO:0043856">
    <property type="term" value="F:anti-sigma factor antagonist activity"/>
    <property type="evidence" value="ECO:0007669"/>
    <property type="project" value="InterPro"/>
</dbReference>